<dbReference type="PANTHER" id="PTHR31890">
    <property type="entry name" value="PLANT INVERTASE/PECTIN METHYLESTERASE INHIBITOR SUPERFAMILY PROTEIN"/>
    <property type="match status" value="1"/>
</dbReference>
<sequence length="196" mass="21605">MTTTWVMCDYFDVLFLVWEGAEIDERFTIMPRGLQFTHLSGTNAATELVECVCKEAVERDTKGIVTYDSCLEALESDSRTRTTSNLKALAKIALELGLANATVSEADDLLKKNRTSAPLEQCSSWYDSAVGSFRSALGELDDDVDVASYDVRIAADDANHCEDALASGGFKVPSISIRNDYIKLYSFIGYVIIDKL</sequence>
<gene>
    <name evidence="2" type="ORF">CIPAW_15G014000</name>
</gene>
<dbReference type="Pfam" id="PF04043">
    <property type="entry name" value="PMEI"/>
    <property type="match status" value="1"/>
</dbReference>
<evidence type="ECO:0000259" key="1">
    <source>
        <dbReference type="SMART" id="SM00856"/>
    </source>
</evidence>
<accession>A0A8T1N7Y0</accession>
<proteinExistence type="predicted"/>
<dbReference type="GO" id="GO:0004857">
    <property type="term" value="F:enzyme inhibitor activity"/>
    <property type="evidence" value="ECO:0007669"/>
    <property type="project" value="InterPro"/>
</dbReference>
<dbReference type="InterPro" id="IPR006501">
    <property type="entry name" value="Pectinesterase_inhib_dom"/>
</dbReference>
<dbReference type="Proteomes" id="UP000811609">
    <property type="component" value="Chromosome 15"/>
</dbReference>
<dbReference type="EMBL" id="CM031823">
    <property type="protein sequence ID" value="KAG6625961.1"/>
    <property type="molecule type" value="Genomic_DNA"/>
</dbReference>
<evidence type="ECO:0000313" key="3">
    <source>
        <dbReference type="Proteomes" id="UP000811609"/>
    </source>
</evidence>
<dbReference type="InterPro" id="IPR034088">
    <property type="entry name" value="Pla_a_1-like"/>
</dbReference>
<dbReference type="NCBIfam" id="TIGR01614">
    <property type="entry name" value="PME_inhib"/>
    <property type="match status" value="1"/>
</dbReference>
<dbReference type="AlphaFoldDB" id="A0A8T1N7Y0"/>
<name>A0A8T1N7Y0_CARIL</name>
<dbReference type="PANTHER" id="PTHR31890:SF9">
    <property type="entry name" value="PLANT INVERTASE_PECTIN METHYLESTERASE INHIBITOR SUPERFAMILY PROTEIN"/>
    <property type="match status" value="1"/>
</dbReference>
<feature type="domain" description="Pectinesterase inhibitor" evidence="1">
    <location>
        <begin position="44"/>
        <end position="191"/>
    </location>
</feature>
<dbReference type="SMART" id="SM00856">
    <property type="entry name" value="PMEI"/>
    <property type="match status" value="1"/>
</dbReference>
<comment type="caution">
    <text evidence="2">The sequence shown here is derived from an EMBL/GenBank/DDBJ whole genome shotgun (WGS) entry which is preliminary data.</text>
</comment>
<evidence type="ECO:0000313" key="2">
    <source>
        <dbReference type="EMBL" id="KAG6625961.1"/>
    </source>
</evidence>
<dbReference type="CDD" id="cd15795">
    <property type="entry name" value="PMEI-Pla_a_1_like"/>
    <property type="match status" value="1"/>
</dbReference>
<protein>
    <recommendedName>
        <fullName evidence="1">Pectinesterase inhibitor domain-containing protein</fullName>
    </recommendedName>
</protein>
<reference evidence="2" key="1">
    <citation type="submission" date="2020-12" db="EMBL/GenBank/DDBJ databases">
        <title>WGS assembly of Carya illinoinensis cv. Pawnee.</title>
        <authorList>
            <person name="Platts A."/>
            <person name="Shu S."/>
            <person name="Wright S."/>
            <person name="Barry K."/>
            <person name="Edger P."/>
            <person name="Pires J.C."/>
            <person name="Schmutz J."/>
        </authorList>
    </citation>
    <scope>NUCLEOTIDE SEQUENCE</scope>
    <source>
        <tissue evidence="2">Leaf</tissue>
    </source>
</reference>
<organism evidence="2 3">
    <name type="scientific">Carya illinoinensis</name>
    <name type="common">Pecan</name>
    <dbReference type="NCBI Taxonomy" id="32201"/>
    <lineage>
        <taxon>Eukaryota</taxon>
        <taxon>Viridiplantae</taxon>
        <taxon>Streptophyta</taxon>
        <taxon>Embryophyta</taxon>
        <taxon>Tracheophyta</taxon>
        <taxon>Spermatophyta</taxon>
        <taxon>Magnoliopsida</taxon>
        <taxon>eudicotyledons</taxon>
        <taxon>Gunneridae</taxon>
        <taxon>Pentapetalae</taxon>
        <taxon>rosids</taxon>
        <taxon>fabids</taxon>
        <taxon>Fagales</taxon>
        <taxon>Juglandaceae</taxon>
        <taxon>Carya</taxon>
    </lineage>
</organism>
<keyword evidence="3" id="KW-1185">Reference proteome</keyword>